<protein>
    <submittedName>
        <fullName evidence="1">Uncharacterized protein</fullName>
    </submittedName>
</protein>
<dbReference type="Proteomes" id="UP000682416">
    <property type="component" value="Chromosome"/>
</dbReference>
<dbReference type="EMBL" id="CP074402">
    <property type="protein sequence ID" value="QVJ02632.1"/>
    <property type="molecule type" value="Genomic_DNA"/>
</dbReference>
<sequence>MVAFFAKIEHGCLILRDSVSDDDISDWDPELSGWHQEGSSIIFGVQASVDGPVECEVWKSAPAVALPVKILEASLSCSSGWLVVHDPSEHVRMQFGGIRELENCSVMVDDAQFPARVQILLSDDLVSD</sequence>
<gene>
    <name evidence="1" type="ORF">KGD82_09810</name>
</gene>
<name>A0A975QLQ2_9ACTN</name>
<accession>A0A975QLQ2</accession>
<evidence type="ECO:0000313" key="2">
    <source>
        <dbReference type="Proteomes" id="UP000682416"/>
    </source>
</evidence>
<proteinExistence type="predicted"/>
<keyword evidence="2" id="KW-1185">Reference proteome</keyword>
<dbReference type="KEGG" id="nec:KGD82_09810"/>
<reference evidence="1" key="1">
    <citation type="submission" date="2021-05" db="EMBL/GenBank/DDBJ databases">
        <authorList>
            <person name="Kaiqin L."/>
            <person name="Jian G."/>
        </authorList>
    </citation>
    <scope>NUCLEOTIDE SEQUENCE</scope>
    <source>
        <strain evidence="1">HDS5</strain>
    </source>
</reference>
<organism evidence="1 2">
    <name type="scientific">Nocardiopsis eucommiae</name>
    <dbReference type="NCBI Taxonomy" id="2831970"/>
    <lineage>
        <taxon>Bacteria</taxon>
        <taxon>Bacillati</taxon>
        <taxon>Actinomycetota</taxon>
        <taxon>Actinomycetes</taxon>
        <taxon>Streptosporangiales</taxon>
        <taxon>Nocardiopsidaceae</taxon>
        <taxon>Nocardiopsis</taxon>
    </lineage>
</organism>
<dbReference type="AlphaFoldDB" id="A0A975QLQ2"/>
<evidence type="ECO:0000313" key="1">
    <source>
        <dbReference type="EMBL" id="QVJ02632.1"/>
    </source>
</evidence>